<gene>
    <name evidence="4" type="ORF">CPJCM30710_27110</name>
</gene>
<dbReference type="AlphaFoldDB" id="A0A919VH55"/>
<evidence type="ECO:0000256" key="1">
    <source>
        <dbReference type="ARBA" id="ARBA00022723"/>
    </source>
</evidence>
<dbReference type="Proteomes" id="UP000679179">
    <property type="component" value="Unassembled WGS sequence"/>
</dbReference>
<dbReference type="Pfam" id="PF13419">
    <property type="entry name" value="HAD_2"/>
    <property type="match status" value="1"/>
</dbReference>
<evidence type="ECO:0000313" key="4">
    <source>
        <dbReference type="EMBL" id="GIM30045.1"/>
    </source>
</evidence>
<dbReference type="Gene3D" id="3.40.50.1000">
    <property type="entry name" value="HAD superfamily/HAD-like"/>
    <property type="match status" value="1"/>
</dbReference>
<keyword evidence="1" id="KW-0479">Metal-binding</keyword>
<reference evidence="4" key="1">
    <citation type="submission" date="2021-03" db="EMBL/GenBank/DDBJ databases">
        <title>Taxonomic study of Clostridium polyendosporum from meadow-gley soil under rice.</title>
        <authorList>
            <person name="Kobayashi H."/>
            <person name="Tanizawa Y."/>
            <person name="Yagura M."/>
        </authorList>
    </citation>
    <scope>NUCLEOTIDE SEQUENCE</scope>
    <source>
        <strain evidence="4">JCM 30710</strain>
    </source>
</reference>
<accession>A0A919VH55</accession>
<dbReference type="PANTHER" id="PTHR46470">
    <property type="entry name" value="N-ACYLNEURAMINATE-9-PHOSPHATASE"/>
    <property type="match status" value="1"/>
</dbReference>
<proteinExistence type="predicted"/>
<dbReference type="SUPFAM" id="SSF56784">
    <property type="entry name" value="HAD-like"/>
    <property type="match status" value="1"/>
</dbReference>
<dbReference type="InterPro" id="IPR023214">
    <property type="entry name" value="HAD_sf"/>
</dbReference>
<dbReference type="InterPro" id="IPR041492">
    <property type="entry name" value="HAD_2"/>
</dbReference>
<dbReference type="InterPro" id="IPR036412">
    <property type="entry name" value="HAD-like_sf"/>
</dbReference>
<name>A0A919VH55_9CLOT</name>
<organism evidence="4 5">
    <name type="scientific">Clostridium polyendosporum</name>
    <dbReference type="NCBI Taxonomy" id="69208"/>
    <lineage>
        <taxon>Bacteria</taxon>
        <taxon>Bacillati</taxon>
        <taxon>Bacillota</taxon>
        <taxon>Clostridia</taxon>
        <taxon>Eubacteriales</taxon>
        <taxon>Clostridiaceae</taxon>
        <taxon>Clostridium</taxon>
    </lineage>
</organism>
<dbReference type="PANTHER" id="PTHR46470:SF2">
    <property type="entry name" value="GLYCERALDEHYDE 3-PHOSPHATE PHOSPHATASE"/>
    <property type="match status" value="1"/>
</dbReference>
<evidence type="ECO:0000313" key="5">
    <source>
        <dbReference type="Proteomes" id="UP000679179"/>
    </source>
</evidence>
<keyword evidence="2 4" id="KW-0378">Hydrolase</keyword>
<evidence type="ECO:0000256" key="3">
    <source>
        <dbReference type="ARBA" id="ARBA00022842"/>
    </source>
</evidence>
<keyword evidence="5" id="KW-1185">Reference proteome</keyword>
<keyword evidence="3" id="KW-0460">Magnesium</keyword>
<dbReference type="EMBL" id="BOPZ01000026">
    <property type="protein sequence ID" value="GIM30045.1"/>
    <property type="molecule type" value="Genomic_DNA"/>
</dbReference>
<dbReference type="GO" id="GO:0016791">
    <property type="term" value="F:phosphatase activity"/>
    <property type="evidence" value="ECO:0007669"/>
    <property type="project" value="TreeGrafter"/>
</dbReference>
<comment type="caution">
    <text evidence="4">The sequence shown here is derived from an EMBL/GenBank/DDBJ whole genome shotgun (WGS) entry which is preliminary data.</text>
</comment>
<dbReference type="RefSeq" id="WP_212904729.1">
    <property type="nucleotide sequence ID" value="NZ_BOPZ01000026.1"/>
</dbReference>
<sequence length="163" mass="19009">MNDIKVVIFDWGDTLMKDFKNYDGPMYNWPHIEVLPKVEKILSKVSSSYECCVASNAGCSDAELMKLALKRGGISKYFQYFFTSKELKYNKLDYNFYLEITRRLKVKSNECVMIGNDYINDIIPAKEVGMKTIFISTDDNVNYNKADYIIRSMEDLLVIWDKI</sequence>
<protein>
    <submittedName>
        <fullName evidence="4">Hydrolase</fullName>
    </submittedName>
</protein>
<dbReference type="InterPro" id="IPR051400">
    <property type="entry name" value="HAD-like_hydrolase"/>
</dbReference>
<evidence type="ECO:0000256" key="2">
    <source>
        <dbReference type="ARBA" id="ARBA00022801"/>
    </source>
</evidence>
<dbReference type="GO" id="GO:0046872">
    <property type="term" value="F:metal ion binding"/>
    <property type="evidence" value="ECO:0007669"/>
    <property type="project" value="UniProtKB-KW"/>
</dbReference>